<evidence type="ECO:0000259" key="5">
    <source>
        <dbReference type="Pfam" id="PF02771"/>
    </source>
</evidence>
<organism evidence="7 8">
    <name type="scientific">Stakelama flava</name>
    <dbReference type="NCBI Taxonomy" id="2860338"/>
    <lineage>
        <taxon>Bacteria</taxon>
        <taxon>Pseudomonadati</taxon>
        <taxon>Pseudomonadota</taxon>
        <taxon>Alphaproteobacteria</taxon>
        <taxon>Sphingomonadales</taxon>
        <taxon>Sphingomonadaceae</taxon>
        <taxon>Stakelama</taxon>
    </lineage>
</organism>
<proteinExistence type="predicted"/>
<dbReference type="InterPro" id="IPR015396">
    <property type="entry name" value="FadE_C"/>
</dbReference>
<name>A0ABS6XHQ0_9SPHN</name>
<feature type="region of interest" description="Disordered" evidence="3">
    <location>
        <begin position="721"/>
        <end position="748"/>
    </location>
</feature>
<evidence type="ECO:0000259" key="6">
    <source>
        <dbReference type="Pfam" id="PF09317"/>
    </source>
</evidence>
<feature type="domain" description="Acyl-CoA dehydrogenase/oxidase N-terminal" evidence="5">
    <location>
        <begin position="76"/>
        <end position="174"/>
    </location>
</feature>
<evidence type="ECO:0000313" key="8">
    <source>
        <dbReference type="Proteomes" id="UP001197214"/>
    </source>
</evidence>
<dbReference type="InterPro" id="IPR013786">
    <property type="entry name" value="AcylCoA_DH/ox_N"/>
</dbReference>
<keyword evidence="1" id="KW-0285">Flavoprotein</keyword>
<evidence type="ECO:0000256" key="3">
    <source>
        <dbReference type="SAM" id="MobiDB-lite"/>
    </source>
</evidence>
<dbReference type="Pfam" id="PF02771">
    <property type="entry name" value="Acyl-CoA_dh_N"/>
    <property type="match status" value="1"/>
</dbReference>
<dbReference type="NCBIfam" id="NF007000">
    <property type="entry name" value="PRK09463.1"/>
    <property type="match status" value="1"/>
</dbReference>
<evidence type="ECO:0000256" key="1">
    <source>
        <dbReference type="ARBA" id="ARBA00022630"/>
    </source>
</evidence>
<sequence length="748" mass="81387">MFDKIRLNLLSKPIFHMAKQALPSLSATEREAMEAGDTWWDAELFSGSPDWQAMRDMKPATLSDEEQTFLDGPVAEVCDRLNEWRIAAQDMDLPPEIWDFFKREKFFGMIIPKQYGGLGFGAYAHSEVVKRIATRSVAGAVTVMVPNSLGPGELLLQFGTQEQRDHWLPRLADGRDIPCFALTSDEAGSDASSMVDHGVVCKRMIDGEEVLGMRITFSKRYITLAPVATVLGLAFKLSDPDHLLGGTEELGITVALVPTDTDGVVHGRRHLPCFQAFQNGPVHGKDVFVPLDAIIGGKEQIGQGWKMLMAALAAGRGISLPTQSTAAAVLAARTTGAYARIREQFGIPVGKFEGVKERLGRIAGLAYQLEAARRFTCAGIDQGHHPAIVSAIMKYHATDRMREAVNDAMDVHGGKAIIDGPLNYLGNVYRSVPVGITVEGANIVTRSLIIFGQGATRDHPYLLDEMEALGGEGETALARFDDTVWKHAGHIFKNTGSSLAAAWSGGASASAPKGAGPLKGYYKQMSRYAASLAATADFALISLGGALKRKESISARYGDILSELYLLSAVLKRWEDEGCLEEDLPLVEWNCATGFARIEERFDAIFVNFPMPMLDKVMRLVSLPFRSHPRGASDDTIFACADAILKTGPQRDRIACGVHIGPEDQPVAQLERAMELVERTQPLRDRLRKQGEGALNDAERAAVAEAREAVATVVATDDFDPSELTGLAKKKEQGPSPEQPDLKLVRSM</sequence>
<evidence type="ECO:0000256" key="2">
    <source>
        <dbReference type="ARBA" id="ARBA00023002"/>
    </source>
</evidence>
<feature type="domain" description="Acyl-CoA dehydrogenase/oxidase C-terminal" evidence="4">
    <location>
        <begin position="302"/>
        <end position="449"/>
    </location>
</feature>
<evidence type="ECO:0000313" key="7">
    <source>
        <dbReference type="EMBL" id="MBW4329737.1"/>
    </source>
</evidence>
<dbReference type="EMBL" id="JAHWZX010000002">
    <property type="protein sequence ID" value="MBW4329737.1"/>
    <property type="molecule type" value="Genomic_DNA"/>
</dbReference>
<dbReference type="Pfam" id="PF09317">
    <property type="entry name" value="ACDH_C"/>
    <property type="match status" value="1"/>
</dbReference>
<dbReference type="Proteomes" id="UP001197214">
    <property type="component" value="Unassembled WGS sequence"/>
</dbReference>
<dbReference type="PANTHER" id="PTHR48083">
    <property type="entry name" value="MEDIUM-CHAIN SPECIFIC ACYL-COA DEHYDROGENASE, MITOCHONDRIAL-RELATED"/>
    <property type="match status" value="1"/>
</dbReference>
<dbReference type="NCBIfam" id="NF009586">
    <property type="entry name" value="PRK13026.1"/>
    <property type="match status" value="1"/>
</dbReference>
<reference evidence="7 8" key="1">
    <citation type="submission" date="2021-07" db="EMBL/GenBank/DDBJ databases">
        <title>Stakelama flava sp. nov., a novel endophytic bacterium isolated from branch of Kandelia candel.</title>
        <authorList>
            <person name="Tuo L."/>
        </authorList>
    </citation>
    <scope>NUCLEOTIDE SEQUENCE [LARGE SCALE GENOMIC DNA]</scope>
    <source>
        <strain evidence="7 8">CBK3Z-3</strain>
    </source>
</reference>
<dbReference type="InterPro" id="IPR050741">
    <property type="entry name" value="Acyl-CoA_dehydrogenase"/>
</dbReference>
<dbReference type="RefSeq" id="WP_219236858.1">
    <property type="nucleotide sequence ID" value="NZ_JAHWZX010000002.1"/>
</dbReference>
<dbReference type="Pfam" id="PF00441">
    <property type="entry name" value="Acyl-CoA_dh_1"/>
    <property type="match status" value="1"/>
</dbReference>
<gene>
    <name evidence="7" type="ORF">KY084_02455</name>
</gene>
<evidence type="ECO:0000259" key="4">
    <source>
        <dbReference type="Pfam" id="PF00441"/>
    </source>
</evidence>
<feature type="domain" description="Acyl-CoA dehydrogenase C-terminal bacterial-type" evidence="6">
    <location>
        <begin position="457"/>
        <end position="706"/>
    </location>
</feature>
<dbReference type="PANTHER" id="PTHR48083:SF33">
    <property type="entry name" value="ACYL-COENZYME A DEHYDROGENASE"/>
    <property type="match status" value="1"/>
</dbReference>
<accession>A0ABS6XHQ0</accession>
<protein>
    <submittedName>
        <fullName evidence="7">Acyl-CoA dehydrogenase</fullName>
    </submittedName>
</protein>
<comment type="caution">
    <text evidence="7">The sequence shown here is derived from an EMBL/GenBank/DDBJ whole genome shotgun (WGS) entry which is preliminary data.</text>
</comment>
<keyword evidence="8" id="KW-1185">Reference proteome</keyword>
<dbReference type="CDD" id="cd00567">
    <property type="entry name" value="ACAD"/>
    <property type="match status" value="1"/>
</dbReference>
<dbReference type="InterPro" id="IPR009075">
    <property type="entry name" value="AcylCo_DH/oxidase_C"/>
</dbReference>
<keyword evidence="2" id="KW-0560">Oxidoreductase</keyword>